<comment type="caution">
    <text evidence="1">The sequence shown here is derived from an EMBL/GenBank/DDBJ whole genome shotgun (WGS) entry which is preliminary data.</text>
</comment>
<evidence type="ECO:0000313" key="1">
    <source>
        <dbReference type="EMBL" id="EQD70922.1"/>
    </source>
</evidence>
<proteinExistence type="predicted"/>
<dbReference type="EMBL" id="AUZX01004406">
    <property type="protein sequence ID" value="EQD70922.1"/>
    <property type="molecule type" value="Genomic_DNA"/>
</dbReference>
<feature type="non-terminal residue" evidence="1">
    <location>
        <position position="1"/>
    </location>
</feature>
<reference evidence="1" key="1">
    <citation type="submission" date="2013-08" db="EMBL/GenBank/DDBJ databases">
        <authorList>
            <person name="Mendez C."/>
            <person name="Richter M."/>
            <person name="Ferrer M."/>
            <person name="Sanchez J."/>
        </authorList>
    </citation>
    <scope>NUCLEOTIDE SEQUENCE</scope>
</reference>
<gene>
    <name evidence="1" type="ORF">B1A_06052</name>
</gene>
<name>T1BMA3_9ZZZZ</name>
<organism evidence="1">
    <name type="scientific">mine drainage metagenome</name>
    <dbReference type="NCBI Taxonomy" id="410659"/>
    <lineage>
        <taxon>unclassified sequences</taxon>
        <taxon>metagenomes</taxon>
        <taxon>ecological metagenomes</taxon>
    </lineage>
</organism>
<reference evidence="1" key="2">
    <citation type="journal article" date="2014" name="ISME J.">
        <title>Microbial stratification in low pH oxic and suboxic macroscopic growths along an acid mine drainage.</title>
        <authorList>
            <person name="Mendez-Garcia C."/>
            <person name="Mesa V."/>
            <person name="Sprenger R.R."/>
            <person name="Richter M."/>
            <person name="Diez M.S."/>
            <person name="Solano J."/>
            <person name="Bargiela R."/>
            <person name="Golyshina O.V."/>
            <person name="Manteca A."/>
            <person name="Ramos J.L."/>
            <person name="Gallego J.R."/>
            <person name="Llorente I."/>
            <person name="Martins Dos Santos V.A."/>
            <person name="Jensen O.N."/>
            <person name="Pelaez A.I."/>
            <person name="Sanchez J."/>
            <person name="Ferrer M."/>
        </authorList>
    </citation>
    <scope>NUCLEOTIDE SEQUENCE</scope>
</reference>
<protein>
    <submittedName>
        <fullName evidence="1">Uncharacterized protein</fullName>
    </submittedName>
</protein>
<dbReference type="AlphaFoldDB" id="T1BMA3"/>
<sequence length="285" mass="32001">GHTPRVIVDDHGADINGGVVLFQQRHLETVEIYDTKHKAACLLKRRLENDQRWREFQTAVGQTRCAVQQTELAFLVPPGPKTKARFMNLGMQLKWAQHILAILRDPPPSVMQSVSSVRLNEKLGWIEAFAAELAAWWQWQQVVDVTVTLVSEQGLYRGVSRLLAKRLGQGEALCHGARVLAAELIRFVRSQECRTRPAERFPGSTEILESCFGKFKQLEKQQSRGGFTQLLLGFGALLTRATTDTVMQAMQTSRTADIRTWARQTLGVTLFAQRKLAFACATKTG</sequence>
<accession>T1BMA3</accession>